<comment type="caution">
    <text evidence="2">The sequence shown here is derived from an EMBL/GenBank/DDBJ whole genome shotgun (WGS) entry which is preliminary data.</text>
</comment>
<evidence type="ECO:0000313" key="2">
    <source>
        <dbReference type="EMBL" id="KRL66107.1"/>
    </source>
</evidence>
<dbReference type="InterPro" id="IPR000182">
    <property type="entry name" value="GNAT_dom"/>
</dbReference>
<dbReference type="InterPro" id="IPR016181">
    <property type="entry name" value="Acyl_CoA_acyltransferase"/>
</dbReference>
<name>A0A0R1SMB9_9LACO</name>
<evidence type="ECO:0000313" key="3">
    <source>
        <dbReference type="Proteomes" id="UP000052013"/>
    </source>
</evidence>
<dbReference type="STRING" id="1423739.FC85_GL002953"/>
<dbReference type="SUPFAM" id="SSF55729">
    <property type="entry name" value="Acyl-CoA N-acyltransferases (Nat)"/>
    <property type="match status" value="1"/>
</dbReference>
<dbReference type="Pfam" id="PF13508">
    <property type="entry name" value="Acetyltransf_7"/>
    <property type="match status" value="1"/>
</dbReference>
<organism evidence="2 3">
    <name type="scientific">Lentilactobacillus diolivorans DSM 14421</name>
    <dbReference type="NCBI Taxonomy" id="1423739"/>
    <lineage>
        <taxon>Bacteria</taxon>
        <taxon>Bacillati</taxon>
        <taxon>Bacillota</taxon>
        <taxon>Bacilli</taxon>
        <taxon>Lactobacillales</taxon>
        <taxon>Lactobacillaceae</taxon>
        <taxon>Lentilactobacillus</taxon>
    </lineage>
</organism>
<dbReference type="AlphaFoldDB" id="A0A0R1SMB9"/>
<sequence length="111" mass="12791">MPLWAVIINEQIIVGFATVKKSSPDTAEIDVMGILPMYHRQGLGRQLIHTITGYSRQHGYSLLQVRTVAEGHYLAYDKTNQFYQAMGFKKLEIFPTLWDTWNPCQVYVMPL</sequence>
<dbReference type="GO" id="GO:0016747">
    <property type="term" value="F:acyltransferase activity, transferring groups other than amino-acyl groups"/>
    <property type="evidence" value="ECO:0007669"/>
    <property type="project" value="InterPro"/>
</dbReference>
<dbReference type="PROSITE" id="PS51186">
    <property type="entry name" value="GNAT"/>
    <property type="match status" value="1"/>
</dbReference>
<dbReference type="EMBL" id="AZEY01000050">
    <property type="protein sequence ID" value="KRL66107.1"/>
    <property type="molecule type" value="Genomic_DNA"/>
</dbReference>
<feature type="domain" description="N-acetyltransferase" evidence="1">
    <location>
        <begin position="1"/>
        <end position="111"/>
    </location>
</feature>
<evidence type="ECO:0000259" key="1">
    <source>
        <dbReference type="PROSITE" id="PS51186"/>
    </source>
</evidence>
<dbReference type="Proteomes" id="UP000052013">
    <property type="component" value="Unassembled WGS sequence"/>
</dbReference>
<dbReference type="CDD" id="cd04301">
    <property type="entry name" value="NAT_SF"/>
    <property type="match status" value="1"/>
</dbReference>
<accession>A0A0R1SMB9</accession>
<reference evidence="2 3" key="1">
    <citation type="journal article" date="2015" name="Genome Announc.">
        <title>Expanding the biotechnology potential of lactobacilli through comparative genomics of 213 strains and associated genera.</title>
        <authorList>
            <person name="Sun Z."/>
            <person name="Harris H.M."/>
            <person name="McCann A."/>
            <person name="Guo C."/>
            <person name="Argimon S."/>
            <person name="Zhang W."/>
            <person name="Yang X."/>
            <person name="Jeffery I.B."/>
            <person name="Cooney J.C."/>
            <person name="Kagawa T.F."/>
            <person name="Liu W."/>
            <person name="Song Y."/>
            <person name="Salvetti E."/>
            <person name="Wrobel A."/>
            <person name="Rasinkangas P."/>
            <person name="Parkhill J."/>
            <person name="Rea M.C."/>
            <person name="O'Sullivan O."/>
            <person name="Ritari J."/>
            <person name="Douillard F.P."/>
            <person name="Paul Ross R."/>
            <person name="Yang R."/>
            <person name="Briner A.E."/>
            <person name="Felis G.E."/>
            <person name="de Vos W.M."/>
            <person name="Barrangou R."/>
            <person name="Klaenhammer T.R."/>
            <person name="Caufield P.W."/>
            <person name="Cui Y."/>
            <person name="Zhang H."/>
            <person name="O'Toole P.W."/>
        </authorList>
    </citation>
    <scope>NUCLEOTIDE SEQUENCE [LARGE SCALE GENOMIC DNA]</scope>
    <source>
        <strain evidence="2 3">DSM 14421</strain>
    </source>
</reference>
<dbReference type="PATRIC" id="fig|1423739.3.peg.3072"/>
<protein>
    <recommendedName>
        <fullName evidence="1">N-acetyltransferase domain-containing protein</fullName>
    </recommendedName>
</protein>
<dbReference type="Gene3D" id="3.40.630.30">
    <property type="match status" value="1"/>
</dbReference>
<proteinExistence type="predicted"/>
<gene>
    <name evidence="2" type="ORF">FC85_GL002953</name>
</gene>